<protein>
    <recommendedName>
        <fullName evidence="3">ParB/Sulfiredoxin domain-containing protein</fullName>
    </recommendedName>
</protein>
<dbReference type="Proteomes" id="UP000309992">
    <property type="component" value="Unassembled WGS sequence"/>
</dbReference>
<evidence type="ECO:0000313" key="1">
    <source>
        <dbReference type="EMBL" id="TKG59158.1"/>
    </source>
</evidence>
<gene>
    <name evidence="1" type="ORF">FCN18_37135</name>
</gene>
<evidence type="ECO:0000313" key="2">
    <source>
        <dbReference type="Proteomes" id="UP000309992"/>
    </source>
</evidence>
<keyword evidence="2" id="KW-1185">Reference proteome</keyword>
<dbReference type="EMBL" id="SWMS01000047">
    <property type="protein sequence ID" value="TKG59158.1"/>
    <property type="molecule type" value="Genomic_DNA"/>
</dbReference>
<accession>A0ABY2RT18</accession>
<reference evidence="1 2" key="1">
    <citation type="journal article" date="2015" name="Antonie Van Leeuwenhoek">
        <title>Prauserella endophytica sp. nov., an endophytic actinobacterium isolated from Tamarix taklamakanensis.</title>
        <authorList>
            <person name="Liu J.M."/>
            <person name="Habden X."/>
            <person name="Guo L."/>
            <person name="Tuo L."/>
            <person name="Jiang Z.K."/>
            <person name="Liu S.W."/>
            <person name="Liu X.F."/>
            <person name="Chen L."/>
            <person name="Li R.F."/>
            <person name="Zhang Y.Q."/>
            <person name="Sun C.H."/>
        </authorList>
    </citation>
    <scope>NUCLEOTIDE SEQUENCE [LARGE SCALE GENOMIC DNA]</scope>
    <source>
        <strain evidence="1 2">CGMCC 4.7182</strain>
    </source>
</reference>
<organism evidence="1 2">
    <name type="scientific">Prauserella endophytica</name>
    <dbReference type="NCBI Taxonomy" id="1592324"/>
    <lineage>
        <taxon>Bacteria</taxon>
        <taxon>Bacillati</taxon>
        <taxon>Actinomycetota</taxon>
        <taxon>Actinomycetes</taxon>
        <taxon>Pseudonocardiales</taxon>
        <taxon>Pseudonocardiaceae</taxon>
        <taxon>Prauserella</taxon>
        <taxon>Prauserella coralliicola group</taxon>
    </lineage>
</organism>
<proteinExistence type="predicted"/>
<comment type="caution">
    <text evidence="1">The sequence shown here is derived from an EMBL/GenBank/DDBJ whole genome shotgun (WGS) entry which is preliminary data.</text>
</comment>
<name>A0ABY2RT18_9PSEU</name>
<sequence>MRATGFTKPASALRVGDYLLVHADRWPASDHDIDEGFARVEHLRYLDEPAAREVFADPGWHTQVIAVSVYGLSGILLLTARQEVTVQAQVNPERQILEPRSLWTPDPSLELAASRPPTNAERAAANRLDQATRPQVDEADWYPSQFDDPDYRRLTIEGIHGWRTVPLSALPWPHHQTDCGFYRIVQAEARSAPNRQAAHAAAFLSDEARAVMARCPYHQPDWPRLVRILRECLDGDERPAFRAHPEYDQLTDDEQHWLHIMVVEPIEWDDGGDQLVNGQHRSCALRAAGVEHCPVKGRFLPGTQYPASINAAEHARATVKGAWRDHAAEHGVPGWAGTLARLLPRAWRARLIEDDH</sequence>
<dbReference type="RefSeq" id="WP_137097380.1">
    <property type="nucleotide sequence ID" value="NZ_SWMS01000047.1"/>
</dbReference>
<evidence type="ECO:0008006" key="3">
    <source>
        <dbReference type="Google" id="ProtNLM"/>
    </source>
</evidence>